<evidence type="ECO:0000256" key="1">
    <source>
        <dbReference type="SAM" id="SignalP"/>
    </source>
</evidence>
<dbReference type="PROSITE" id="PS51257">
    <property type="entry name" value="PROKAR_LIPOPROTEIN"/>
    <property type="match status" value="1"/>
</dbReference>
<evidence type="ECO:0000313" key="3">
    <source>
        <dbReference type="Proteomes" id="UP000316726"/>
    </source>
</evidence>
<protein>
    <submittedName>
        <fullName evidence="2">Uncharacterized protein</fullName>
    </submittedName>
</protein>
<name>A0A5B8MSH9_9CHLO</name>
<feature type="chain" id="PRO_5022950203" evidence="1">
    <location>
        <begin position="28"/>
        <end position="113"/>
    </location>
</feature>
<feature type="signal peptide" evidence="1">
    <location>
        <begin position="1"/>
        <end position="27"/>
    </location>
</feature>
<keyword evidence="3" id="KW-1185">Reference proteome</keyword>
<organism evidence="2 3">
    <name type="scientific">Chloropicon primus</name>
    <dbReference type="NCBI Taxonomy" id="1764295"/>
    <lineage>
        <taxon>Eukaryota</taxon>
        <taxon>Viridiplantae</taxon>
        <taxon>Chlorophyta</taxon>
        <taxon>Chloropicophyceae</taxon>
        <taxon>Chloropicales</taxon>
        <taxon>Chloropicaceae</taxon>
        <taxon>Chloropicon</taxon>
    </lineage>
</organism>
<keyword evidence="1" id="KW-0732">Signal</keyword>
<dbReference type="AlphaFoldDB" id="A0A5B8MSH9"/>
<gene>
    <name evidence="2" type="ORF">A3770_10p57350</name>
</gene>
<dbReference type="Proteomes" id="UP000316726">
    <property type="component" value="Chromosome 10"/>
</dbReference>
<proteinExistence type="predicted"/>
<reference evidence="2 3" key="1">
    <citation type="submission" date="2018-07" db="EMBL/GenBank/DDBJ databases">
        <title>The complete nuclear genome of the prasinophyte Chloropicon primus (CCMP1205).</title>
        <authorList>
            <person name="Pombert J.-F."/>
            <person name="Otis C."/>
            <person name="Turmel M."/>
            <person name="Lemieux C."/>
        </authorList>
    </citation>
    <scope>NUCLEOTIDE SEQUENCE [LARGE SCALE GENOMIC DNA]</scope>
    <source>
        <strain evidence="2 3">CCMP1205</strain>
    </source>
</reference>
<sequence>MKSSSSFIAFIVSCVLVACLASQTVEAARALQQGGGCPYGWNILAWLQCSTPQHSCTYEEVCRRCTYEDPGVGAAFWMRGSPLLPCWPGSTLGSTICLDSCGRDSFFCRLRCL</sequence>
<accession>A0A5B8MSH9</accession>
<evidence type="ECO:0000313" key="2">
    <source>
        <dbReference type="EMBL" id="QDZ23217.1"/>
    </source>
</evidence>
<dbReference type="EMBL" id="CP031043">
    <property type="protein sequence ID" value="QDZ23217.1"/>
    <property type="molecule type" value="Genomic_DNA"/>
</dbReference>